<dbReference type="InterPro" id="IPR000477">
    <property type="entry name" value="RT_dom"/>
</dbReference>
<dbReference type="Pfam" id="PF00078">
    <property type="entry name" value="RVT_1"/>
    <property type="match status" value="1"/>
</dbReference>
<name>A0ABD3HJ27_9MARC</name>
<evidence type="ECO:0000259" key="1">
    <source>
        <dbReference type="PROSITE" id="PS50878"/>
    </source>
</evidence>
<dbReference type="EMBL" id="JBJQOH010000003">
    <property type="protein sequence ID" value="KAL3691433.1"/>
    <property type="molecule type" value="Genomic_DNA"/>
</dbReference>
<dbReference type="PANTHER" id="PTHR31635">
    <property type="entry name" value="REVERSE TRANSCRIPTASE DOMAIN-CONTAINING PROTEIN-RELATED"/>
    <property type="match status" value="1"/>
</dbReference>
<organism evidence="2 3">
    <name type="scientific">Riccia sorocarpa</name>
    <dbReference type="NCBI Taxonomy" id="122646"/>
    <lineage>
        <taxon>Eukaryota</taxon>
        <taxon>Viridiplantae</taxon>
        <taxon>Streptophyta</taxon>
        <taxon>Embryophyta</taxon>
        <taxon>Marchantiophyta</taxon>
        <taxon>Marchantiopsida</taxon>
        <taxon>Marchantiidae</taxon>
        <taxon>Marchantiales</taxon>
        <taxon>Ricciaceae</taxon>
        <taxon>Riccia</taxon>
    </lineage>
</organism>
<accession>A0ABD3HJ27</accession>
<dbReference type="InterPro" id="IPR043502">
    <property type="entry name" value="DNA/RNA_pol_sf"/>
</dbReference>
<evidence type="ECO:0000313" key="2">
    <source>
        <dbReference type="EMBL" id="KAL3691433.1"/>
    </source>
</evidence>
<dbReference type="PROSITE" id="PS50878">
    <property type="entry name" value="RT_POL"/>
    <property type="match status" value="1"/>
</dbReference>
<comment type="caution">
    <text evidence="2">The sequence shown here is derived from an EMBL/GenBank/DDBJ whole genome shotgun (WGS) entry which is preliminary data.</text>
</comment>
<gene>
    <name evidence="2" type="ORF">R1sor_005084</name>
</gene>
<evidence type="ECO:0000313" key="3">
    <source>
        <dbReference type="Proteomes" id="UP001633002"/>
    </source>
</evidence>
<reference evidence="2 3" key="1">
    <citation type="submission" date="2024-09" db="EMBL/GenBank/DDBJ databases">
        <title>Chromosome-scale assembly of Riccia sorocarpa.</title>
        <authorList>
            <person name="Paukszto L."/>
        </authorList>
    </citation>
    <scope>NUCLEOTIDE SEQUENCE [LARGE SCALE GENOMIC DNA]</scope>
    <source>
        <strain evidence="2">LP-2024</strain>
        <tissue evidence="2">Aerial parts of the thallus</tissue>
    </source>
</reference>
<dbReference type="Proteomes" id="UP001633002">
    <property type="component" value="Unassembled WGS sequence"/>
</dbReference>
<dbReference type="PANTHER" id="PTHR31635:SF196">
    <property type="entry name" value="REVERSE TRANSCRIPTASE DOMAIN-CONTAINING PROTEIN-RELATED"/>
    <property type="match status" value="1"/>
</dbReference>
<protein>
    <recommendedName>
        <fullName evidence="1">Reverse transcriptase domain-containing protein</fullName>
    </recommendedName>
</protein>
<dbReference type="SUPFAM" id="SSF56672">
    <property type="entry name" value="DNA/RNA polymerases"/>
    <property type="match status" value="1"/>
</dbReference>
<sequence>MERDFILLQLDFRKAFDSVNWRFLQESLRVFNFGPNFQRFIKAILDNAASTILVNGRRSRPVKVMRSVRQGCPLSPLLFILVTQTLTEVINKEVEAGRINGIYLQKANVHYCLGLYADDSHAIFEATKDCVVNIKGTLDTFANASGLQIQWQKSAARWIGPRADSLPDWVDELEWSWKHRGENTKLLGFTFEEGINAGEMLRRCKLKVNEICSNPAFAKLSIYGRVTVANASLLGAFWYIVPLWAGELCELEKIEKQVVNFVWSGASLETRNRIATKVVIQKVKEGGLGLLSLTKQYTAFTARTIRWAYQAGEHPLQLTIRRMVEEENIKAFGVPGAQWLYTPARSQGSTDGVVRKVNSLALRRLWEEGYRTVGDLTKADSEQLACWDHRKIKGAEQKTVQRAFQKLTIRMIPMCDMVSRDESK</sequence>
<keyword evidence="3" id="KW-1185">Reference proteome</keyword>
<proteinExistence type="predicted"/>
<dbReference type="AlphaFoldDB" id="A0ABD3HJ27"/>
<feature type="domain" description="Reverse transcriptase" evidence="1">
    <location>
        <begin position="1"/>
        <end position="191"/>
    </location>
</feature>